<protein>
    <submittedName>
        <fullName evidence="1">Uncharacterized protein</fullName>
    </submittedName>
</protein>
<keyword evidence="2" id="KW-1185">Reference proteome</keyword>
<evidence type="ECO:0000313" key="1">
    <source>
        <dbReference type="EMBL" id="KAJ1160926.1"/>
    </source>
</evidence>
<evidence type="ECO:0000313" key="2">
    <source>
        <dbReference type="Proteomes" id="UP001066276"/>
    </source>
</evidence>
<sequence>MNRGAVRGTSQGGDSCSRGSALGVACSPFPFGLPRAPVVAAALLCVPRGTPAALIRAGCAQGLLRRSGNTHCTAVTRRRAGVERAWRGSV</sequence>
<gene>
    <name evidence="1" type="ORF">NDU88_001416</name>
</gene>
<dbReference type="EMBL" id="JANPWB010000008">
    <property type="protein sequence ID" value="KAJ1160926.1"/>
    <property type="molecule type" value="Genomic_DNA"/>
</dbReference>
<accession>A0AAV7S7K5</accession>
<dbReference type="Proteomes" id="UP001066276">
    <property type="component" value="Chromosome 4_2"/>
</dbReference>
<organism evidence="1 2">
    <name type="scientific">Pleurodeles waltl</name>
    <name type="common">Iberian ribbed newt</name>
    <dbReference type="NCBI Taxonomy" id="8319"/>
    <lineage>
        <taxon>Eukaryota</taxon>
        <taxon>Metazoa</taxon>
        <taxon>Chordata</taxon>
        <taxon>Craniata</taxon>
        <taxon>Vertebrata</taxon>
        <taxon>Euteleostomi</taxon>
        <taxon>Amphibia</taxon>
        <taxon>Batrachia</taxon>
        <taxon>Caudata</taxon>
        <taxon>Salamandroidea</taxon>
        <taxon>Salamandridae</taxon>
        <taxon>Pleurodelinae</taxon>
        <taxon>Pleurodeles</taxon>
    </lineage>
</organism>
<name>A0AAV7S7K5_PLEWA</name>
<proteinExistence type="predicted"/>
<dbReference type="AlphaFoldDB" id="A0AAV7S7K5"/>
<reference evidence="1" key="1">
    <citation type="journal article" date="2022" name="bioRxiv">
        <title>Sequencing and chromosome-scale assembly of the giantPleurodeles waltlgenome.</title>
        <authorList>
            <person name="Brown T."/>
            <person name="Elewa A."/>
            <person name="Iarovenko S."/>
            <person name="Subramanian E."/>
            <person name="Araus A.J."/>
            <person name="Petzold A."/>
            <person name="Susuki M."/>
            <person name="Suzuki K.-i.T."/>
            <person name="Hayashi T."/>
            <person name="Toyoda A."/>
            <person name="Oliveira C."/>
            <person name="Osipova E."/>
            <person name="Leigh N.D."/>
            <person name="Simon A."/>
            <person name="Yun M.H."/>
        </authorList>
    </citation>
    <scope>NUCLEOTIDE SEQUENCE</scope>
    <source>
        <strain evidence="1">20211129_DDA</strain>
        <tissue evidence="1">Liver</tissue>
    </source>
</reference>
<comment type="caution">
    <text evidence="1">The sequence shown here is derived from an EMBL/GenBank/DDBJ whole genome shotgun (WGS) entry which is preliminary data.</text>
</comment>